<reference evidence="1 2" key="1">
    <citation type="submission" date="2017-08" db="EMBL/GenBank/DDBJ databases">
        <title>Draft genome sequence of filamentous cyanobacterium Calothrix elsteri CCALA 953.</title>
        <authorList>
            <person name="Gagunashvili A.N."/>
            <person name="Elster J."/>
            <person name="Andresson O.S."/>
        </authorList>
    </citation>
    <scope>NUCLEOTIDE SEQUENCE [LARGE SCALE GENOMIC DNA]</scope>
    <source>
        <strain evidence="1 2">CCALA 953</strain>
    </source>
</reference>
<evidence type="ECO:0000313" key="1">
    <source>
        <dbReference type="EMBL" id="PAX56175.1"/>
    </source>
</evidence>
<keyword evidence="2" id="KW-1185">Reference proteome</keyword>
<comment type="caution">
    <text evidence="1">The sequence shown here is derived from an EMBL/GenBank/DDBJ whole genome shotgun (WGS) entry which is preliminary data.</text>
</comment>
<gene>
    <name evidence="1" type="ORF">CK510_10280</name>
</gene>
<name>A0A2A2TK71_9CYAN</name>
<accession>A0A2A2TK71</accession>
<dbReference type="AlphaFoldDB" id="A0A2A2TK71"/>
<organism evidence="1 2">
    <name type="scientific">Brunnivagina elsteri CCALA 953</name>
    <dbReference type="NCBI Taxonomy" id="987040"/>
    <lineage>
        <taxon>Bacteria</taxon>
        <taxon>Bacillati</taxon>
        <taxon>Cyanobacteriota</taxon>
        <taxon>Cyanophyceae</taxon>
        <taxon>Nostocales</taxon>
        <taxon>Calotrichaceae</taxon>
        <taxon>Brunnivagina</taxon>
    </lineage>
</organism>
<sequence>MLGGIKQADGQRQRFVCTTLGWGSSMDCSDKVPIFISLKSFAEYSQNKSGVSLFGYIYHEWVNCQIVQPELTNIFQNGQALIFLDS</sequence>
<evidence type="ECO:0000313" key="2">
    <source>
        <dbReference type="Proteomes" id="UP000218238"/>
    </source>
</evidence>
<dbReference type="Proteomes" id="UP000218238">
    <property type="component" value="Unassembled WGS sequence"/>
</dbReference>
<protein>
    <submittedName>
        <fullName evidence="1">Uncharacterized protein</fullName>
    </submittedName>
</protein>
<proteinExistence type="predicted"/>
<dbReference type="EMBL" id="NTFS01000088">
    <property type="protein sequence ID" value="PAX56175.1"/>
    <property type="molecule type" value="Genomic_DNA"/>
</dbReference>